<protein>
    <submittedName>
        <fullName evidence="2">Uncharacterized protein</fullName>
    </submittedName>
</protein>
<evidence type="ECO:0000313" key="3">
    <source>
        <dbReference type="Proteomes" id="UP000029725"/>
    </source>
</evidence>
<keyword evidence="1" id="KW-0175">Coiled coil</keyword>
<dbReference type="VEuPathDB" id="MicrosporidiaDB:DI09_47p170"/>
<dbReference type="Proteomes" id="UP000029725">
    <property type="component" value="Unassembled WGS sequence"/>
</dbReference>
<dbReference type="GeneID" id="25260075"/>
<organism evidence="2 3">
    <name type="scientific">Mitosporidium daphniae</name>
    <dbReference type="NCBI Taxonomy" id="1485682"/>
    <lineage>
        <taxon>Eukaryota</taxon>
        <taxon>Fungi</taxon>
        <taxon>Fungi incertae sedis</taxon>
        <taxon>Microsporidia</taxon>
        <taxon>Mitosporidium</taxon>
    </lineage>
</organism>
<dbReference type="EMBL" id="JMKJ01000421">
    <property type="protein sequence ID" value="KGG51039.1"/>
    <property type="molecule type" value="Genomic_DNA"/>
</dbReference>
<feature type="coiled-coil region" evidence="1">
    <location>
        <begin position="570"/>
        <end position="597"/>
    </location>
</feature>
<reference evidence="2 3" key="1">
    <citation type="submission" date="2014-04" db="EMBL/GenBank/DDBJ databases">
        <title>A new species of microsporidia sheds light on the evolution of extreme parasitism.</title>
        <authorList>
            <person name="Haag K.L."/>
            <person name="James T.Y."/>
            <person name="Larsson R."/>
            <person name="Schaer T.M."/>
            <person name="Refardt D."/>
            <person name="Pombert J.-F."/>
            <person name="Ebert D."/>
        </authorList>
    </citation>
    <scope>NUCLEOTIDE SEQUENCE [LARGE SCALE GENOMIC DNA]</scope>
    <source>
        <strain evidence="2 3">UGP3</strain>
        <tissue evidence="2">Spores</tissue>
    </source>
</reference>
<gene>
    <name evidence="2" type="ORF">DI09_47p170</name>
</gene>
<keyword evidence="3" id="KW-1185">Reference proteome</keyword>
<name>A0A098VQF1_9MICR</name>
<evidence type="ECO:0000313" key="2">
    <source>
        <dbReference type="EMBL" id="KGG51039.1"/>
    </source>
</evidence>
<dbReference type="RefSeq" id="XP_013237466.1">
    <property type="nucleotide sequence ID" value="XM_013382012.1"/>
</dbReference>
<dbReference type="HOGENOM" id="CLU_448400_0_0_1"/>
<dbReference type="AlphaFoldDB" id="A0A098VQF1"/>
<accession>A0A098VQF1</accession>
<sequence>MVLLSLFLVNNAEGNDTESSSSSIYSEVELEGGLTAEFSFSYTSAERMLALMKANFGEYLERLPFFLQKYDGPMSQAARMALYWNKIDDLHSYYQEPVHDVDFSRVSALFPPQKPLYSHYSVFISPETCGKLDLLEWVQAGGTASFLVNSLTPLPLGILYRSPNSEKTPLSSKTSHRLEKSSLLHVGKIPPVSKKLLRDFEKKLSIFSKCYAVILSKADLSQITGTFFSFSELDAPLLSGLRFSNLIQLSHSSKESVSYFLRGDNEYVRSWLPRDFWRSIRPQNSKDNEKYSDFEIVNQWVGTHYFDLEHSFFAKGFRIDTLIQARRTGFILHRALNEFVWGVDKLPRYPGNYSTTFITLIETIMVEQIFLKFGVLPSAEEIETSPELAFKILFRISGAEQHFFDLLVGGKTLANLRRGDLPPLEPTVRRICVEHLTMVPGWPYLLERLQLSLDNFSWKSIPENWFSTLSQDKLYPLYDGGSWMVTRALKTFVEPAWMAFQRTRHFFTFITVNSFSMLNPVQQLDLILHPDAKENLYPLVIASLEADRFRLLYGHAASLGVLSRFKELTQMHHQHLIKELEKELEALKLQLQGVDLLDKHVKEKISNLE</sequence>
<comment type="caution">
    <text evidence="2">The sequence shown here is derived from an EMBL/GenBank/DDBJ whole genome shotgun (WGS) entry which is preliminary data.</text>
</comment>
<evidence type="ECO:0000256" key="1">
    <source>
        <dbReference type="SAM" id="Coils"/>
    </source>
</evidence>
<proteinExistence type="predicted"/>